<sequence length="331" mass="39250">MDELNFPYDITPFTEEESEELLNYLQSSKIVYNHIGPKAYVLPREYNRNEAANIYNFPVRSDDVFVVTFPKSGTTWTQELVWLLLNDLDYEKAKKKLNDRFPFLEASLFSFEDTFSGHVKDGEVQDFGPPTVDDIKALPSPRFIKTHLPLSLLPPNLLEETKVVYVTRDPRDVAVSFYHHYKLMRVMAPDRDFKTYWNFFMNGKITFGPYFASVLEAWEKRNHPNMLFLFYEELSKDLPGVIRRVANFFDRKITEEQIEELREHLKFDNFKKNKSVNYQDMQDKGIFMKDGGFVRKGKVGGWREYFDEEMTVQAEKWINDYVKDTDFKFPE</sequence>
<evidence type="ECO:0000313" key="4">
    <source>
        <dbReference type="Proteomes" id="UP000007151"/>
    </source>
</evidence>
<organism evidence="3 4">
    <name type="scientific">Danaus plexippus plexippus</name>
    <dbReference type="NCBI Taxonomy" id="278856"/>
    <lineage>
        <taxon>Eukaryota</taxon>
        <taxon>Metazoa</taxon>
        <taxon>Ecdysozoa</taxon>
        <taxon>Arthropoda</taxon>
        <taxon>Hexapoda</taxon>
        <taxon>Insecta</taxon>
        <taxon>Pterygota</taxon>
        <taxon>Neoptera</taxon>
        <taxon>Endopterygota</taxon>
        <taxon>Lepidoptera</taxon>
        <taxon>Glossata</taxon>
        <taxon>Ditrysia</taxon>
        <taxon>Papilionoidea</taxon>
        <taxon>Nymphalidae</taxon>
        <taxon>Danainae</taxon>
        <taxon>Danaini</taxon>
        <taxon>Danaina</taxon>
        <taxon>Danaus</taxon>
        <taxon>Danaus</taxon>
    </lineage>
</organism>
<dbReference type="EMBL" id="AGBW02008382">
    <property type="protein sequence ID" value="OWR53535.1"/>
    <property type="molecule type" value="Genomic_DNA"/>
</dbReference>
<dbReference type="eggNOG" id="KOG1584">
    <property type="taxonomic scope" value="Eukaryota"/>
</dbReference>
<dbReference type="Proteomes" id="UP000007151">
    <property type="component" value="Unassembled WGS sequence"/>
</dbReference>
<dbReference type="GO" id="GO:0008146">
    <property type="term" value="F:sulfotransferase activity"/>
    <property type="evidence" value="ECO:0007669"/>
    <property type="project" value="InterPro"/>
</dbReference>
<accession>A0A212FIG6</accession>
<dbReference type="AlphaFoldDB" id="A0A212FIG6"/>
<reference evidence="3 4" key="1">
    <citation type="journal article" date="2011" name="Cell">
        <title>The monarch butterfly genome yields insights into long-distance migration.</title>
        <authorList>
            <person name="Zhan S."/>
            <person name="Merlin C."/>
            <person name="Boore J.L."/>
            <person name="Reppert S.M."/>
        </authorList>
    </citation>
    <scope>NUCLEOTIDE SEQUENCE [LARGE SCALE GENOMIC DNA]</scope>
    <source>
        <strain evidence="3">F-2</strain>
    </source>
</reference>
<dbReference type="FunCoup" id="A0A212FIG6">
    <property type="interactions" value="19"/>
</dbReference>
<dbReference type="InterPro" id="IPR000863">
    <property type="entry name" value="Sulfotransferase_dom"/>
</dbReference>
<keyword evidence="2" id="KW-0808">Transferase</keyword>
<comment type="similarity">
    <text evidence="1">Belongs to the sulfotransferase 1 family.</text>
</comment>
<dbReference type="Gene3D" id="3.40.50.300">
    <property type="entry name" value="P-loop containing nucleotide triphosphate hydrolases"/>
    <property type="match status" value="1"/>
</dbReference>
<dbReference type="SUPFAM" id="SSF52540">
    <property type="entry name" value="P-loop containing nucleoside triphosphate hydrolases"/>
    <property type="match status" value="1"/>
</dbReference>
<keyword evidence="4" id="KW-1185">Reference proteome</keyword>
<proteinExistence type="inferred from homology"/>
<evidence type="ECO:0000256" key="1">
    <source>
        <dbReference type="ARBA" id="ARBA00005771"/>
    </source>
</evidence>
<name>A0A212FIG6_DANPL</name>
<evidence type="ECO:0000313" key="3">
    <source>
        <dbReference type="EMBL" id="OWR53535.1"/>
    </source>
</evidence>
<gene>
    <name evidence="3" type="ORF">KGM_212166</name>
</gene>
<evidence type="ECO:0000256" key="2">
    <source>
        <dbReference type="ARBA" id="ARBA00022679"/>
    </source>
</evidence>
<dbReference type="KEGG" id="dpl:KGM_212166"/>
<dbReference type="InterPro" id="IPR027417">
    <property type="entry name" value="P-loop_NTPase"/>
</dbReference>
<dbReference type="OrthoDB" id="205623at2759"/>
<protein>
    <submittedName>
        <fullName evidence="3">Retinol dehydratase</fullName>
    </submittedName>
</protein>
<comment type="caution">
    <text evidence="3">The sequence shown here is derived from an EMBL/GenBank/DDBJ whole genome shotgun (WGS) entry which is preliminary data.</text>
</comment>
<dbReference type="Pfam" id="PF00685">
    <property type="entry name" value="Sulfotransfer_1"/>
    <property type="match status" value="1"/>
</dbReference>
<dbReference type="PANTHER" id="PTHR11783">
    <property type="entry name" value="SULFOTRANSFERASE SULT"/>
    <property type="match status" value="1"/>
</dbReference>